<sequence>MNLKAGGSAQAVTLTATAVNGFTGAIQSSVTGLPSGVSASPSTLSLSAGAAQQISFSAAPNAAANSSTASISANSGNLSHSLPITITVTAAASGVDVTTYHDDVARTGLNPNESTLTPANVTSGTFGLLRTLPVDGLVDGEPLYLSALNVAGETHNVVFAVTEHDSVYAFDADSGTQIWKTSILGANETTSGDHGCGQITPEIGITSTPVIDRSAGAHGTMFVVGMSLDAQGAYHQRLHALDVTTGAEISGSPTEISAIFPGTGAGSSGGNVIFAPGQYAERAGLLLLNGVIYAGWTSHCDFQPYTGWLMGYSETTLAQTSALNLTPNGSEGSIWMAGAGLAADTSGNIYFLDANGTFDASLNASGFPVNSDFGNAFLKVSTSGGTLAVADYFEPFNTVTESNDDVDLGSGGALLLPDLKDAAGTTWHLAVGAGKDQKIYVVNRDAMGKFNAQDNSALYQEIDGAIGGVWSMPAWFNNTVYYGAVSDTLKAFPIANAKLAAAPAFHSANSFQYPGTTPAVSANGTANGIVWAVENSSPAVLHAYDATNLNELYNSDQAAAGRDHFGNGNKFITPSIVNGKVFVGTPNGVAVFGLLN</sequence>
<protein>
    <submittedName>
        <fullName evidence="1">Pyrrolo-quinoline quinone</fullName>
    </submittedName>
</protein>
<name>A0AAU7DCZ6_9BACT</name>
<dbReference type="Gene3D" id="2.40.10.480">
    <property type="match status" value="1"/>
</dbReference>
<dbReference type="RefSeq" id="WP_348260928.1">
    <property type="nucleotide sequence ID" value="NZ_CP121196.1"/>
</dbReference>
<reference evidence="1" key="1">
    <citation type="submission" date="2023-03" db="EMBL/GenBank/DDBJ databases">
        <title>Edaphobacter sp.</title>
        <authorList>
            <person name="Huber K.J."/>
            <person name="Papendorf J."/>
            <person name="Pilke C."/>
            <person name="Bunk B."/>
            <person name="Sproeer C."/>
            <person name="Pester M."/>
        </authorList>
    </citation>
    <scope>NUCLEOTIDE SEQUENCE</scope>
    <source>
        <strain evidence="1">DSM 110680</strain>
    </source>
</reference>
<accession>A0AAU7DCZ6</accession>
<dbReference type="InterPro" id="IPR011047">
    <property type="entry name" value="Quinoprotein_ADH-like_sf"/>
</dbReference>
<dbReference type="AlphaFoldDB" id="A0AAU7DCZ6"/>
<proteinExistence type="predicted"/>
<dbReference type="SUPFAM" id="SSF50998">
    <property type="entry name" value="Quinoprotein alcohol dehydrogenase-like"/>
    <property type="match status" value="1"/>
</dbReference>
<organism evidence="1">
    <name type="scientific">Telmatobacter sp. DSM 110680</name>
    <dbReference type="NCBI Taxonomy" id="3036704"/>
    <lineage>
        <taxon>Bacteria</taxon>
        <taxon>Pseudomonadati</taxon>
        <taxon>Acidobacteriota</taxon>
        <taxon>Terriglobia</taxon>
        <taxon>Terriglobales</taxon>
        <taxon>Acidobacteriaceae</taxon>
        <taxon>Telmatobacter</taxon>
    </lineage>
</organism>
<evidence type="ECO:0000313" key="1">
    <source>
        <dbReference type="EMBL" id="XBH15694.1"/>
    </source>
</evidence>
<dbReference type="EMBL" id="CP121196">
    <property type="protein sequence ID" value="XBH15694.1"/>
    <property type="molecule type" value="Genomic_DNA"/>
</dbReference>
<gene>
    <name evidence="1" type="ORF">P8935_14055</name>
</gene>